<evidence type="ECO:0000313" key="1">
    <source>
        <dbReference type="EMBL" id="TWI15672.1"/>
    </source>
</evidence>
<evidence type="ECO:0000313" key="2">
    <source>
        <dbReference type="Proteomes" id="UP000315908"/>
    </source>
</evidence>
<evidence type="ECO:0008006" key="3">
    <source>
        <dbReference type="Google" id="ProtNLM"/>
    </source>
</evidence>
<accession>A0A562M783</accession>
<dbReference type="RefSeq" id="WP_208734380.1">
    <property type="nucleotide sequence ID" value="NZ_VLKR01000040.1"/>
</dbReference>
<protein>
    <recommendedName>
        <fullName evidence="3">DNA (cytosine-5-)-methyltransferase</fullName>
    </recommendedName>
</protein>
<dbReference type="EMBL" id="VLKR01000040">
    <property type="protein sequence ID" value="TWI15672.1"/>
    <property type="molecule type" value="Genomic_DNA"/>
</dbReference>
<dbReference type="AlphaFoldDB" id="A0A562M783"/>
<dbReference type="Proteomes" id="UP000315908">
    <property type="component" value="Unassembled WGS sequence"/>
</dbReference>
<gene>
    <name evidence="1" type="ORF">IQ31_04955</name>
</gene>
<proteinExistence type="predicted"/>
<organism evidence="1 2">
    <name type="scientific">Sphingobacterium siyangense</name>
    <dbReference type="NCBI Taxonomy" id="459529"/>
    <lineage>
        <taxon>Bacteria</taxon>
        <taxon>Pseudomonadati</taxon>
        <taxon>Bacteroidota</taxon>
        <taxon>Sphingobacteriia</taxon>
        <taxon>Sphingobacteriales</taxon>
        <taxon>Sphingobacteriaceae</taxon>
        <taxon>Sphingobacterium</taxon>
    </lineage>
</organism>
<reference evidence="1 2" key="1">
    <citation type="journal article" date="2015" name="Stand. Genomic Sci.">
        <title>Genomic Encyclopedia of Bacterial and Archaeal Type Strains, Phase III: the genomes of soil and plant-associated and newly described type strains.</title>
        <authorList>
            <person name="Whitman W.B."/>
            <person name="Woyke T."/>
            <person name="Klenk H.P."/>
            <person name="Zhou Y."/>
            <person name="Lilburn T.G."/>
            <person name="Beck B.J."/>
            <person name="De Vos P."/>
            <person name="Vandamme P."/>
            <person name="Eisen J.A."/>
            <person name="Garrity G."/>
            <person name="Hugenholtz P."/>
            <person name="Kyrpides N.C."/>
        </authorList>
    </citation>
    <scope>NUCLEOTIDE SEQUENCE [LARGE SCALE GENOMIC DNA]</scope>
    <source>
        <strain evidence="1 2">CGMCC 1.6855</strain>
    </source>
</reference>
<sequence length="83" mass="9176">MLKKHGSLFTEIGGFDLAASWMGWENVFSCEKNPLGAAQQRPVLGRKFPRGNIGLVSPRFLAELMGFPVNWMESPFLSCSSKA</sequence>
<name>A0A562M783_9SPHI</name>
<comment type="caution">
    <text evidence="1">The sequence shown here is derived from an EMBL/GenBank/DDBJ whole genome shotgun (WGS) entry which is preliminary data.</text>
</comment>